<keyword evidence="19" id="KW-1185">Reference proteome</keyword>
<dbReference type="InterPro" id="IPR010255">
    <property type="entry name" value="Haem_peroxidase_sf"/>
</dbReference>
<dbReference type="GO" id="GO:0000302">
    <property type="term" value="P:response to reactive oxygen species"/>
    <property type="evidence" value="ECO:0007669"/>
    <property type="project" value="TreeGrafter"/>
</dbReference>
<dbReference type="Gene3D" id="1.10.420.10">
    <property type="entry name" value="Peroxidase, domain 2"/>
    <property type="match status" value="1"/>
</dbReference>
<comment type="cofactor">
    <cofactor evidence="1">
        <name>heme b</name>
        <dbReference type="ChEBI" id="CHEBI:60344"/>
    </cofactor>
</comment>
<evidence type="ECO:0000313" key="18">
    <source>
        <dbReference type="EMBL" id="KAK3251224.1"/>
    </source>
</evidence>
<evidence type="ECO:0000256" key="2">
    <source>
        <dbReference type="ARBA" id="ARBA00004305"/>
    </source>
</evidence>
<sequence length="337" mass="36935">MAMRRSLLRLSSTASRAWGSRFYSHTRLIPSSCATVESRRTAVKGIAVAGGFAFAGLGISSFASAEEATADIAKIRSEIEELVDEGHGPIFVRLAWHAAGTFDKASGTGGSSGAKMRFSPEADHGANAGLQVARDLLEPIKARNPEISYADLWTLASCVAIETMGGPELAWKAGRTDDADGANCTPDGRLPGADMGQAGKTVSHIRDVFYRMGFNDQEIVALLGAHALGRCHTDRSGYWGPWTRAETSFSNEYYRELIENTWTLKKWDGPEQFEDPTGDLMMLPSDMALLWDKEFRKHVEIYAKDSDAFYADFSKAYMKLMELGVKFPSKGWFGIFG</sequence>
<dbReference type="PROSITE" id="PS00435">
    <property type="entry name" value="PEROXIDASE_1"/>
    <property type="match status" value="1"/>
</dbReference>
<dbReference type="GO" id="GO:0005758">
    <property type="term" value="C:mitochondrial intermembrane space"/>
    <property type="evidence" value="ECO:0007669"/>
    <property type="project" value="UniProtKB-SubCell"/>
</dbReference>
<dbReference type="PRINTS" id="PR00459">
    <property type="entry name" value="ASPEROXIDASE"/>
</dbReference>
<evidence type="ECO:0000256" key="3">
    <source>
        <dbReference type="ARBA" id="ARBA00004569"/>
    </source>
</evidence>
<dbReference type="Proteomes" id="UP001190700">
    <property type="component" value="Unassembled WGS sequence"/>
</dbReference>
<evidence type="ECO:0000313" key="17">
    <source>
        <dbReference type="EMBL" id="KAK3251218.1"/>
    </source>
</evidence>
<comment type="subcellular location">
    <subcellularLocation>
        <location evidence="3">Mitochondrion intermembrane space</location>
    </subcellularLocation>
    <subcellularLocation>
        <location evidence="2">Mitochondrion matrix</location>
    </subcellularLocation>
</comment>
<evidence type="ECO:0000256" key="7">
    <source>
        <dbReference type="ARBA" id="ARBA00022617"/>
    </source>
</evidence>
<dbReference type="InterPro" id="IPR002207">
    <property type="entry name" value="Peroxidase_I"/>
</dbReference>
<gene>
    <name evidence="18" type="ORF">CYMTET_39431</name>
    <name evidence="17" type="ORF">CYMTET_39434</name>
</gene>
<comment type="catalytic activity">
    <reaction evidence="15">
        <text>2 Fe(II)-[cytochrome c] + H2O2 + 2 H(+) = 2 Fe(III)-[cytochrome c] + 2 H2O</text>
        <dbReference type="Rhea" id="RHEA:16581"/>
        <dbReference type="Rhea" id="RHEA-COMP:10350"/>
        <dbReference type="Rhea" id="RHEA-COMP:14399"/>
        <dbReference type="ChEBI" id="CHEBI:15377"/>
        <dbReference type="ChEBI" id="CHEBI:15378"/>
        <dbReference type="ChEBI" id="CHEBI:16240"/>
        <dbReference type="ChEBI" id="CHEBI:29033"/>
        <dbReference type="ChEBI" id="CHEBI:29034"/>
        <dbReference type="EC" id="1.11.1.5"/>
    </reaction>
</comment>
<dbReference type="PROSITE" id="PS50873">
    <property type="entry name" value="PEROXIDASE_4"/>
    <property type="match status" value="1"/>
</dbReference>
<dbReference type="Gene3D" id="1.10.520.10">
    <property type="match status" value="1"/>
</dbReference>
<dbReference type="GO" id="GO:0005759">
    <property type="term" value="C:mitochondrial matrix"/>
    <property type="evidence" value="ECO:0007669"/>
    <property type="project" value="UniProtKB-SubCell"/>
</dbReference>
<dbReference type="GO" id="GO:0004130">
    <property type="term" value="F:cytochrome-c peroxidase activity"/>
    <property type="evidence" value="ECO:0007669"/>
    <property type="project" value="UniProtKB-EC"/>
</dbReference>
<dbReference type="SUPFAM" id="SSF48113">
    <property type="entry name" value="Heme-dependent peroxidases"/>
    <property type="match status" value="1"/>
</dbReference>
<dbReference type="EC" id="1.11.1.11" evidence="5"/>
<dbReference type="PROSITE" id="PS00436">
    <property type="entry name" value="PEROXIDASE_2"/>
    <property type="match status" value="1"/>
</dbReference>
<dbReference type="CDD" id="cd00691">
    <property type="entry name" value="ascorbate_peroxidase"/>
    <property type="match status" value="1"/>
</dbReference>
<dbReference type="EC" id="1.11.1.5" evidence="13"/>
<keyword evidence="11" id="KW-0408">Iron</keyword>
<evidence type="ECO:0000256" key="6">
    <source>
        <dbReference type="ARBA" id="ARBA00022559"/>
    </source>
</evidence>
<dbReference type="PANTHER" id="PTHR31356:SF58">
    <property type="entry name" value="CYTOCHROME C PEROXIDASE, MITOCHONDRIAL"/>
    <property type="match status" value="1"/>
</dbReference>
<reference evidence="18" key="2">
    <citation type="submission" date="2023-06" db="EMBL/GenBank/DDBJ databases">
        <title>Long-read-based genome assembly of the green algal bacterivore Cymbomonas tetramitiformis.</title>
        <authorList>
            <person name="Gyaltshen Y."/>
            <person name="Rozenberg A."/>
            <person name="Paasch A."/>
            <person name="Burns J.A."/>
            <person name="Warring S."/>
            <person name="Larson R."/>
            <person name="Maurer-Alcala X."/>
            <person name="Dacks J."/>
            <person name="Kim E."/>
        </authorList>
    </citation>
    <scope>NUCLEOTIDE SEQUENCE</scope>
    <source>
        <strain evidence="18">PLY_AMNH</strain>
    </source>
</reference>
<keyword evidence="9" id="KW-0809">Transit peptide</keyword>
<evidence type="ECO:0000256" key="8">
    <source>
        <dbReference type="ARBA" id="ARBA00022723"/>
    </source>
</evidence>
<dbReference type="InterPro" id="IPR019794">
    <property type="entry name" value="Peroxidases_AS"/>
</dbReference>
<evidence type="ECO:0000256" key="11">
    <source>
        <dbReference type="ARBA" id="ARBA00023004"/>
    </source>
</evidence>
<evidence type="ECO:0000256" key="4">
    <source>
        <dbReference type="ARBA" id="ARBA00006873"/>
    </source>
</evidence>
<dbReference type="GO" id="GO:0042744">
    <property type="term" value="P:hydrogen peroxide catabolic process"/>
    <property type="evidence" value="ECO:0007669"/>
    <property type="project" value="TreeGrafter"/>
</dbReference>
<dbReference type="EMBL" id="LGRX02026179">
    <property type="protein sequence ID" value="KAK3251224.1"/>
    <property type="molecule type" value="Genomic_DNA"/>
</dbReference>
<dbReference type="GO" id="GO:0020037">
    <property type="term" value="F:heme binding"/>
    <property type="evidence" value="ECO:0007669"/>
    <property type="project" value="InterPro"/>
</dbReference>
<evidence type="ECO:0000256" key="15">
    <source>
        <dbReference type="ARBA" id="ARBA00049265"/>
    </source>
</evidence>
<evidence type="ECO:0000256" key="10">
    <source>
        <dbReference type="ARBA" id="ARBA00023002"/>
    </source>
</evidence>
<reference evidence="18 19" key="1">
    <citation type="journal article" date="2015" name="Genome Biol. Evol.">
        <title>Comparative Genomics of a Bacterivorous Green Alga Reveals Evolutionary Causalities and Consequences of Phago-Mixotrophic Mode of Nutrition.</title>
        <authorList>
            <person name="Burns J.A."/>
            <person name="Paasch A."/>
            <person name="Narechania A."/>
            <person name="Kim E."/>
        </authorList>
    </citation>
    <scope>NUCLEOTIDE SEQUENCE [LARGE SCALE GENOMIC DNA]</scope>
    <source>
        <strain evidence="18">PLY_AMNH</strain>
    </source>
</reference>
<evidence type="ECO:0000256" key="14">
    <source>
        <dbReference type="ARBA" id="ARBA00040313"/>
    </source>
</evidence>
<evidence type="ECO:0000256" key="12">
    <source>
        <dbReference type="ARBA" id="ARBA00023128"/>
    </source>
</evidence>
<evidence type="ECO:0000256" key="5">
    <source>
        <dbReference type="ARBA" id="ARBA00012940"/>
    </source>
</evidence>
<evidence type="ECO:0000256" key="1">
    <source>
        <dbReference type="ARBA" id="ARBA00001970"/>
    </source>
</evidence>
<keyword evidence="8" id="KW-0479">Metal-binding</keyword>
<protein>
    <recommendedName>
        <fullName evidence="14">Cytochrome c peroxidase, mitochondrial</fullName>
        <ecNumber evidence="5">1.11.1.11</ecNumber>
        <ecNumber evidence="13">1.11.1.5</ecNumber>
    </recommendedName>
</protein>
<dbReference type="InterPro" id="IPR044831">
    <property type="entry name" value="Ccp1-like"/>
</dbReference>
<dbReference type="AlphaFoldDB" id="A0AAE0CBE8"/>
<dbReference type="InterPro" id="IPR002016">
    <property type="entry name" value="Haem_peroxidase"/>
</dbReference>
<accession>A0AAE0CBE8</accession>
<keyword evidence="6 18" id="KW-0575">Peroxidase</keyword>
<keyword evidence="12" id="KW-0496">Mitochondrion</keyword>
<comment type="caution">
    <text evidence="18">The sequence shown here is derived from an EMBL/GenBank/DDBJ whole genome shotgun (WGS) entry which is preliminary data.</text>
</comment>
<dbReference type="EMBL" id="LGRX02026180">
    <property type="protein sequence ID" value="KAK3251218.1"/>
    <property type="molecule type" value="Genomic_DNA"/>
</dbReference>
<dbReference type="PRINTS" id="PR00458">
    <property type="entry name" value="PEROXIDASE"/>
</dbReference>
<evidence type="ECO:0000259" key="16">
    <source>
        <dbReference type="PROSITE" id="PS50873"/>
    </source>
</evidence>
<dbReference type="Pfam" id="PF00141">
    <property type="entry name" value="peroxidase"/>
    <property type="match status" value="1"/>
</dbReference>
<keyword evidence="7" id="KW-0349">Heme</keyword>
<evidence type="ECO:0000256" key="9">
    <source>
        <dbReference type="ARBA" id="ARBA00022946"/>
    </source>
</evidence>
<name>A0AAE0CBE8_9CHLO</name>
<dbReference type="GO" id="GO:0016688">
    <property type="term" value="F:L-ascorbate peroxidase activity"/>
    <property type="evidence" value="ECO:0007669"/>
    <property type="project" value="UniProtKB-EC"/>
</dbReference>
<comment type="similarity">
    <text evidence="4">Belongs to the peroxidase family. Ascorbate peroxidase subfamily.</text>
</comment>
<evidence type="ECO:0000256" key="13">
    <source>
        <dbReference type="ARBA" id="ARBA00039063"/>
    </source>
</evidence>
<feature type="domain" description="Plant heme peroxidase family profile" evidence="16">
    <location>
        <begin position="133"/>
        <end position="337"/>
    </location>
</feature>
<keyword evidence="10" id="KW-0560">Oxidoreductase</keyword>
<proteinExistence type="inferred from homology"/>
<dbReference type="FunFam" id="1.10.420.10:FF:000009">
    <property type="entry name" value="Ascorbate peroxidase"/>
    <property type="match status" value="1"/>
</dbReference>
<organism evidence="18 19">
    <name type="scientific">Cymbomonas tetramitiformis</name>
    <dbReference type="NCBI Taxonomy" id="36881"/>
    <lineage>
        <taxon>Eukaryota</taxon>
        <taxon>Viridiplantae</taxon>
        <taxon>Chlorophyta</taxon>
        <taxon>Pyramimonadophyceae</taxon>
        <taxon>Pyramimonadales</taxon>
        <taxon>Pyramimonadaceae</taxon>
        <taxon>Cymbomonas</taxon>
    </lineage>
</organism>
<dbReference type="InterPro" id="IPR019793">
    <property type="entry name" value="Peroxidases_heam-ligand_BS"/>
</dbReference>
<dbReference type="PANTHER" id="PTHR31356">
    <property type="entry name" value="THYLAKOID LUMENAL 29 KDA PROTEIN, CHLOROPLASTIC-RELATED"/>
    <property type="match status" value="1"/>
</dbReference>
<evidence type="ECO:0000313" key="19">
    <source>
        <dbReference type="Proteomes" id="UP001190700"/>
    </source>
</evidence>
<dbReference type="GO" id="GO:0034599">
    <property type="term" value="P:cellular response to oxidative stress"/>
    <property type="evidence" value="ECO:0007669"/>
    <property type="project" value="InterPro"/>
</dbReference>
<dbReference type="GO" id="GO:0046872">
    <property type="term" value="F:metal ion binding"/>
    <property type="evidence" value="ECO:0007669"/>
    <property type="project" value="UniProtKB-KW"/>
</dbReference>